<accession>A0A7N0TPD1</accession>
<dbReference type="OMA" id="EATNANF"/>
<sequence>MSRQSLVSSSVDDVESMHGFYRDWIGRQEAVLHELQRSAANPNSDGGDEGAEARLGELVERVTEHYNEYYNAKSRVAYDNVFLVFSPTWLTPFERSFLWVAGFKPGLAFQIVDKFVTDLSEEQRGRIEEVREMTKEEEKALADELARIQETVAAPPVVELARRAATAVDGELINLEAALGSVRHAMETLVECADFVRFRTVMRILSVLKAAQSVRFFTALIQFQVQIRRWGTQRESSSAAAQ</sequence>
<reference evidence="2" key="1">
    <citation type="submission" date="2021-01" db="UniProtKB">
        <authorList>
            <consortium name="EnsemblPlants"/>
        </authorList>
    </citation>
    <scope>IDENTIFICATION</scope>
</reference>
<evidence type="ECO:0000313" key="2">
    <source>
        <dbReference type="EnsemblPlants" id="Kaladp0041s0018.1.v1.1.CDS.1"/>
    </source>
</evidence>
<dbReference type="GO" id="GO:0006351">
    <property type="term" value="P:DNA-templated transcription"/>
    <property type="evidence" value="ECO:0007669"/>
    <property type="project" value="InterPro"/>
</dbReference>
<evidence type="ECO:0000259" key="1">
    <source>
        <dbReference type="PROSITE" id="PS51806"/>
    </source>
</evidence>
<keyword evidence="3" id="KW-1185">Reference proteome</keyword>
<dbReference type="InterPro" id="IPR025422">
    <property type="entry name" value="TGA_domain"/>
</dbReference>
<dbReference type="PROSITE" id="PS51806">
    <property type="entry name" value="DOG1"/>
    <property type="match status" value="1"/>
</dbReference>
<proteinExistence type="predicted"/>
<dbReference type="PANTHER" id="PTHR46354:SF10">
    <property type="entry name" value="TRANSCRIPTION FACTOR TGA5-LIKE"/>
    <property type="match status" value="1"/>
</dbReference>
<dbReference type="Pfam" id="PF14144">
    <property type="entry name" value="DOG1"/>
    <property type="match status" value="1"/>
</dbReference>
<protein>
    <recommendedName>
        <fullName evidence="1">DOG1 domain-containing protein</fullName>
    </recommendedName>
</protein>
<feature type="domain" description="DOG1" evidence="1">
    <location>
        <begin position="14"/>
        <end position="237"/>
    </location>
</feature>
<organism evidence="2 3">
    <name type="scientific">Kalanchoe fedtschenkoi</name>
    <name type="common">Lavender scallops</name>
    <name type="synonym">South American air plant</name>
    <dbReference type="NCBI Taxonomy" id="63787"/>
    <lineage>
        <taxon>Eukaryota</taxon>
        <taxon>Viridiplantae</taxon>
        <taxon>Streptophyta</taxon>
        <taxon>Embryophyta</taxon>
        <taxon>Tracheophyta</taxon>
        <taxon>Spermatophyta</taxon>
        <taxon>Magnoliopsida</taxon>
        <taxon>eudicotyledons</taxon>
        <taxon>Gunneridae</taxon>
        <taxon>Pentapetalae</taxon>
        <taxon>Saxifragales</taxon>
        <taxon>Crassulaceae</taxon>
        <taxon>Kalanchoe</taxon>
    </lineage>
</organism>
<dbReference type="GO" id="GO:0043565">
    <property type="term" value="F:sequence-specific DNA binding"/>
    <property type="evidence" value="ECO:0007669"/>
    <property type="project" value="InterPro"/>
</dbReference>
<dbReference type="EnsemblPlants" id="Kaladp0041s0018.1.v1.1">
    <property type="protein sequence ID" value="Kaladp0041s0018.1.v1.1.CDS.1"/>
    <property type="gene ID" value="Kaladp0041s0018.v1.1"/>
</dbReference>
<evidence type="ECO:0000313" key="3">
    <source>
        <dbReference type="Proteomes" id="UP000594263"/>
    </source>
</evidence>
<dbReference type="InterPro" id="IPR051886">
    <property type="entry name" value="Seed_Dev/Stress_Resp_Reg"/>
</dbReference>
<dbReference type="AlphaFoldDB" id="A0A7N0TPD1"/>
<dbReference type="PANTHER" id="PTHR46354">
    <property type="entry name" value="DOG1 DOMAIN-CONTAINING PROTEIN"/>
    <property type="match status" value="1"/>
</dbReference>
<name>A0A7N0TPD1_KALFE</name>
<dbReference type="Proteomes" id="UP000594263">
    <property type="component" value="Unplaced"/>
</dbReference>
<dbReference type="Gramene" id="Kaladp0041s0018.1.v1.1">
    <property type="protein sequence ID" value="Kaladp0041s0018.1.v1.1.CDS.1"/>
    <property type="gene ID" value="Kaladp0041s0018.v1.1"/>
</dbReference>